<gene>
    <name evidence="3" type="ORF">PS2015_2213</name>
</gene>
<reference evidence="3 4" key="1">
    <citation type="submission" date="2015-11" db="EMBL/GenBank/DDBJ databases">
        <authorList>
            <person name="Zhang Y."/>
            <person name="Guo Z."/>
        </authorList>
    </citation>
    <scope>NUCLEOTIDE SEQUENCE [LARGE SCALE GENOMIC DNA]</scope>
    <source>
        <strain evidence="3 4">KCTC 32221</strain>
    </source>
</reference>
<dbReference type="AlphaFoldDB" id="A0A0S2KEU9"/>
<accession>A0A0S2KEU9</accession>
<dbReference type="Pfam" id="PF00501">
    <property type="entry name" value="AMP-binding"/>
    <property type="match status" value="1"/>
</dbReference>
<evidence type="ECO:0000313" key="3">
    <source>
        <dbReference type="EMBL" id="ALO46848.1"/>
    </source>
</evidence>
<dbReference type="GO" id="GO:0070566">
    <property type="term" value="F:adenylyltransferase activity"/>
    <property type="evidence" value="ECO:0007669"/>
    <property type="project" value="TreeGrafter"/>
</dbReference>
<name>A0A0S2KEU9_9GAMM</name>
<comment type="similarity">
    <text evidence="1">Belongs to the ATP-dependent AMP-binding enzyme family.</text>
</comment>
<sequence length="535" mass="58682">MSVNNLGTILQSAAHSAPHRIQYSFLNRRGEISEQLNCLQLYTQAENLAKRLRQFIGPQQSVALLMLPEKEFVVSFWACLLAEIRPAPMSRQRGQTPADIVDQLTEKGIAAVLTKDSLRTRVENEVPAFSIAQLMERDPSNCQLSFSEVNSDEPAFIQFSSGSTRQPRGIVISHKNVLHNLACIHKAFAIGRSDAGLCWLPLHHDMGLIGHVLQPVFSGIQNYFMTPINFIGRPQSWLRNISRYGVSISGAPAFAYRLCTVSEKFRTRECLSGLDLSSWRLAYCGSEKIDADVLRVFAEQWAGNGFKLSAFYPCYGLAESTLFVSGRQGIKRDIETGQVSVGKPAATVCIVNPNTGKFCPSGQCGEILIRSDSVAKGYFRSRVSTEATFDRILPGLQGNYMRSGDLGFLTEGELYISGRLKNVIKIRGRQIQAEDLEASVLLGAQQDDVWLCAVLPVMADGAEGLAVMVETTAPDPDALNARIRAAVSAHADVLPACIVHVRRGRIPLTSSGKVRRSALANLLDELTPNSIRSLS</sequence>
<proteinExistence type="inferred from homology"/>
<dbReference type="SUPFAM" id="SSF56801">
    <property type="entry name" value="Acetyl-CoA synthetase-like"/>
    <property type="match status" value="1"/>
</dbReference>
<dbReference type="Proteomes" id="UP000065641">
    <property type="component" value="Chromosome"/>
</dbReference>
<dbReference type="Gene3D" id="3.40.50.12780">
    <property type="entry name" value="N-terminal domain of ligase-like"/>
    <property type="match status" value="1"/>
</dbReference>
<dbReference type="InterPro" id="IPR045851">
    <property type="entry name" value="AMP-bd_C_sf"/>
</dbReference>
<dbReference type="STRING" id="1249552.PS2015_2213"/>
<dbReference type="PANTHER" id="PTHR22754">
    <property type="entry name" value="DISCO-INTERACTING PROTEIN 2 DIP2 -RELATED"/>
    <property type="match status" value="1"/>
</dbReference>
<dbReference type="Gene3D" id="3.30.300.30">
    <property type="match status" value="1"/>
</dbReference>
<dbReference type="GO" id="GO:0005886">
    <property type="term" value="C:plasma membrane"/>
    <property type="evidence" value="ECO:0007669"/>
    <property type="project" value="TreeGrafter"/>
</dbReference>
<dbReference type="EMBL" id="CP013189">
    <property type="protein sequence ID" value="ALO46848.1"/>
    <property type="molecule type" value="Genomic_DNA"/>
</dbReference>
<evidence type="ECO:0000256" key="1">
    <source>
        <dbReference type="ARBA" id="ARBA00006432"/>
    </source>
</evidence>
<organism evidence="3 4">
    <name type="scientific">Pseudohongiella spirulinae</name>
    <dbReference type="NCBI Taxonomy" id="1249552"/>
    <lineage>
        <taxon>Bacteria</taxon>
        <taxon>Pseudomonadati</taxon>
        <taxon>Pseudomonadota</taxon>
        <taxon>Gammaproteobacteria</taxon>
        <taxon>Pseudomonadales</taxon>
        <taxon>Pseudohongiellaceae</taxon>
        <taxon>Pseudohongiella</taxon>
    </lineage>
</organism>
<dbReference type="OrthoDB" id="9757559at2"/>
<evidence type="ECO:0000259" key="2">
    <source>
        <dbReference type="Pfam" id="PF00501"/>
    </source>
</evidence>
<keyword evidence="4" id="KW-1185">Reference proteome</keyword>
<feature type="domain" description="AMP-dependent synthetase/ligase" evidence="2">
    <location>
        <begin position="13"/>
        <end position="379"/>
    </location>
</feature>
<dbReference type="InterPro" id="IPR042099">
    <property type="entry name" value="ANL_N_sf"/>
</dbReference>
<dbReference type="KEGG" id="pspi:PS2015_2213"/>
<protein>
    <recommendedName>
        <fullName evidence="2">AMP-dependent synthetase/ligase domain-containing protein</fullName>
    </recommendedName>
</protein>
<dbReference type="PANTHER" id="PTHR22754:SF32">
    <property type="entry name" value="DISCO-INTERACTING PROTEIN 2"/>
    <property type="match status" value="1"/>
</dbReference>
<dbReference type="GO" id="GO:0006633">
    <property type="term" value="P:fatty acid biosynthetic process"/>
    <property type="evidence" value="ECO:0007669"/>
    <property type="project" value="TreeGrafter"/>
</dbReference>
<dbReference type="InterPro" id="IPR000873">
    <property type="entry name" value="AMP-dep_synth/lig_dom"/>
</dbReference>
<evidence type="ECO:0000313" key="4">
    <source>
        <dbReference type="Proteomes" id="UP000065641"/>
    </source>
</evidence>
<dbReference type="RefSeq" id="WP_058022304.1">
    <property type="nucleotide sequence ID" value="NZ_CP013189.1"/>
</dbReference>